<dbReference type="EMBL" id="CP065666">
    <property type="protein sequence ID" value="QPS03713.1"/>
    <property type="molecule type" value="Genomic_DNA"/>
</dbReference>
<reference evidence="2 3" key="1">
    <citation type="submission" date="2018-06" db="EMBL/GenBank/DDBJ databases">
        <authorList>
            <consortium name="Pathogen Informatics"/>
            <person name="Doyle S."/>
        </authorList>
    </citation>
    <scope>NUCLEOTIDE SEQUENCE [LARGE SCALE GENOMIC DNA]</scope>
    <source>
        <strain evidence="2 3">NCTC10308</strain>
    </source>
</reference>
<protein>
    <recommendedName>
        <fullName evidence="5">Lipoprotein</fullName>
    </recommendedName>
</protein>
<gene>
    <name evidence="1" type="ORF">I6G67_16260</name>
    <name evidence="2" type="ORF">NCTC10308_03063</name>
</gene>
<evidence type="ECO:0000313" key="4">
    <source>
        <dbReference type="Proteomes" id="UP000595107"/>
    </source>
</evidence>
<dbReference type="RefSeq" id="WP_004684404.1">
    <property type="nucleotide sequence ID" value="NZ_BBTB01000028.1"/>
</dbReference>
<evidence type="ECO:0000313" key="3">
    <source>
        <dbReference type="Proteomes" id="UP000254227"/>
    </source>
</evidence>
<dbReference type="Proteomes" id="UP000254227">
    <property type="component" value="Unassembled WGS sequence"/>
</dbReference>
<sequence>MFLMRYIKEDRLLKMVCFCFLLSACNTFDKNGNSLSSFSEDGFENFKIGDNSKNLTEVDGSRVGDCFIAKDNKNEDIEFQIMNNRISIISSIDSNRRSYNGIKVGAPEEEIYEKYTAKNLDKRTNPYGDPKKDYSLIHWNDSAKKLGTRYDVENGVVVGIKVGNSNLTLMEGCA</sequence>
<reference evidence="1 4" key="2">
    <citation type="submission" date="2020-12" db="EMBL/GenBank/DDBJ databases">
        <title>FDA dAtabase for Regulatory Grade micrObial Sequences (FDA-ARGOS): Supporting development and validation of Infectious Disease Dx tests.</title>
        <authorList>
            <person name="Sproer C."/>
            <person name="Gronow S."/>
            <person name="Severitt S."/>
            <person name="Schroder I."/>
            <person name="Tallon L."/>
            <person name="Sadzewicz L."/>
            <person name="Zhao X."/>
            <person name="Boylan J."/>
            <person name="Ott S."/>
            <person name="Bowen H."/>
            <person name="Vavikolanu K."/>
            <person name="Mehta A."/>
            <person name="Aluvathingal J."/>
            <person name="Nadendla S."/>
            <person name="Lowell S."/>
            <person name="Myers T."/>
            <person name="Yan Y."/>
            <person name="Sichtig H."/>
        </authorList>
    </citation>
    <scope>NUCLEOTIDE SEQUENCE [LARGE SCALE GENOMIC DNA]</scope>
    <source>
        <strain evidence="1 4">FDAARGOS_910</strain>
    </source>
</reference>
<evidence type="ECO:0000313" key="1">
    <source>
        <dbReference type="EMBL" id="QPS03713.1"/>
    </source>
</evidence>
<organism evidence="2 3">
    <name type="scientific">Acinetobacter johnsonii</name>
    <dbReference type="NCBI Taxonomy" id="40214"/>
    <lineage>
        <taxon>Bacteria</taxon>
        <taxon>Pseudomonadati</taxon>
        <taxon>Pseudomonadota</taxon>
        <taxon>Gammaproteobacteria</taxon>
        <taxon>Moraxellales</taxon>
        <taxon>Moraxellaceae</taxon>
        <taxon>Acinetobacter</taxon>
    </lineage>
</organism>
<accession>A0A380U9Q6</accession>
<evidence type="ECO:0008006" key="5">
    <source>
        <dbReference type="Google" id="ProtNLM"/>
    </source>
</evidence>
<name>A0A380U9Q6_ACIJO</name>
<dbReference type="AlphaFoldDB" id="A0A380U9Q6"/>
<evidence type="ECO:0000313" key="2">
    <source>
        <dbReference type="EMBL" id="SUT98980.1"/>
    </source>
</evidence>
<proteinExistence type="predicted"/>
<dbReference type="Proteomes" id="UP000595107">
    <property type="component" value="Chromosome"/>
</dbReference>
<dbReference type="EMBL" id="UFRV01000006">
    <property type="protein sequence ID" value="SUT98980.1"/>
    <property type="molecule type" value="Genomic_DNA"/>
</dbReference>
<dbReference type="PROSITE" id="PS51257">
    <property type="entry name" value="PROKAR_LIPOPROTEIN"/>
    <property type="match status" value="1"/>
</dbReference>